<comment type="caution">
    <text evidence="1">The sequence shown here is derived from an EMBL/GenBank/DDBJ whole genome shotgun (WGS) entry which is preliminary data.</text>
</comment>
<dbReference type="Proteomes" id="UP001596524">
    <property type="component" value="Unassembled WGS sequence"/>
</dbReference>
<keyword evidence="1" id="KW-0489">Methyltransferase</keyword>
<dbReference type="EC" id="2.1.1.-" evidence="1"/>
<dbReference type="Gene3D" id="3.40.50.150">
    <property type="entry name" value="Vaccinia Virus protein VP39"/>
    <property type="match status" value="1"/>
</dbReference>
<dbReference type="GO" id="GO:0008168">
    <property type="term" value="F:methyltransferase activity"/>
    <property type="evidence" value="ECO:0007669"/>
    <property type="project" value="UniProtKB-KW"/>
</dbReference>
<keyword evidence="1" id="KW-0808">Transferase</keyword>
<gene>
    <name evidence="1" type="ORF">ACFQO6_00950</name>
</gene>
<organism evidence="1 2">
    <name type="scientific">Nocardioides astragali</name>
    <dbReference type="NCBI Taxonomy" id="1776736"/>
    <lineage>
        <taxon>Bacteria</taxon>
        <taxon>Bacillati</taxon>
        <taxon>Actinomycetota</taxon>
        <taxon>Actinomycetes</taxon>
        <taxon>Propionibacteriales</taxon>
        <taxon>Nocardioidaceae</taxon>
        <taxon>Nocardioides</taxon>
    </lineage>
</organism>
<name>A0ABW2MZ55_9ACTN</name>
<dbReference type="GO" id="GO:0032259">
    <property type="term" value="P:methylation"/>
    <property type="evidence" value="ECO:0007669"/>
    <property type="project" value="UniProtKB-KW"/>
</dbReference>
<dbReference type="SUPFAM" id="SSF53335">
    <property type="entry name" value="S-adenosyl-L-methionine-dependent methyltransferases"/>
    <property type="match status" value="1"/>
</dbReference>
<sequence length="183" mass="19411">MDPDTLERIAARAAEVGFDAASASAVGELLTALAASKPGGRLLELGTGAGRGTACLLRGMDADARLVTVELDAQLSAIAQTELRDDRVEWVVADGCDWLAATTEAFDLVFADTWPGKFTHLDQALALVTPGGFYVIDDLLPHPNWPDEHQAAVDDLLATLRARPGWVTAYVDDASGVLLGVRR</sequence>
<dbReference type="CDD" id="cd02440">
    <property type="entry name" value="AdoMet_MTases"/>
    <property type="match status" value="1"/>
</dbReference>
<evidence type="ECO:0000313" key="1">
    <source>
        <dbReference type="EMBL" id="MFC7358819.1"/>
    </source>
</evidence>
<proteinExistence type="predicted"/>
<keyword evidence="2" id="KW-1185">Reference proteome</keyword>
<reference evidence="2" key="1">
    <citation type="journal article" date="2019" name="Int. J. Syst. Evol. Microbiol.">
        <title>The Global Catalogue of Microorganisms (GCM) 10K type strain sequencing project: providing services to taxonomists for standard genome sequencing and annotation.</title>
        <authorList>
            <consortium name="The Broad Institute Genomics Platform"/>
            <consortium name="The Broad Institute Genome Sequencing Center for Infectious Disease"/>
            <person name="Wu L."/>
            <person name="Ma J."/>
        </authorList>
    </citation>
    <scope>NUCLEOTIDE SEQUENCE [LARGE SCALE GENOMIC DNA]</scope>
    <source>
        <strain evidence="2">FCH27</strain>
    </source>
</reference>
<dbReference type="RefSeq" id="WP_379185838.1">
    <property type="nucleotide sequence ID" value="NZ_JBHTCH010000001.1"/>
</dbReference>
<dbReference type="PANTHER" id="PTHR43167:SF1">
    <property type="entry name" value="PUTATIVE (AFU_ORTHOLOGUE AFUA_6G01830)-RELATED"/>
    <property type="match status" value="1"/>
</dbReference>
<dbReference type="Pfam" id="PF13578">
    <property type="entry name" value="Methyltransf_24"/>
    <property type="match status" value="1"/>
</dbReference>
<evidence type="ECO:0000313" key="2">
    <source>
        <dbReference type="Proteomes" id="UP001596524"/>
    </source>
</evidence>
<accession>A0ABW2MZ55</accession>
<dbReference type="InterPro" id="IPR029063">
    <property type="entry name" value="SAM-dependent_MTases_sf"/>
</dbReference>
<protein>
    <submittedName>
        <fullName evidence="1">O-methyltransferase</fullName>
        <ecNumber evidence="1">2.1.1.-</ecNumber>
    </submittedName>
</protein>
<dbReference type="PANTHER" id="PTHR43167">
    <property type="entry name" value="PUTATIVE (AFU_ORTHOLOGUE AFUA_6G01830)-RELATED"/>
    <property type="match status" value="1"/>
</dbReference>
<dbReference type="EMBL" id="JBHTCH010000001">
    <property type="protein sequence ID" value="MFC7358819.1"/>
    <property type="molecule type" value="Genomic_DNA"/>
</dbReference>